<dbReference type="Proteomes" id="UP000237771">
    <property type="component" value="Unassembled WGS sequence"/>
</dbReference>
<evidence type="ECO:0000313" key="2">
    <source>
        <dbReference type="EMBL" id="PRZ28226.1"/>
    </source>
</evidence>
<keyword evidence="1" id="KW-0732">Signal</keyword>
<organism evidence="3 4">
    <name type="scientific">Flavobacterium granuli</name>
    <dbReference type="NCBI Taxonomy" id="280093"/>
    <lineage>
        <taxon>Bacteria</taxon>
        <taxon>Pseudomonadati</taxon>
        <taxon>Bacteroidota</taxon>
        <taxon>Flavobacteriia</taxon>
        <taxon>Flavobacteriales</taxon>
        <taxon>Flavobacteriaceae</taxon>
        <taxon>Flavobacterium</taxon>
    </lineage>
</organism>
<reference evidence="3" key="1">
    <citation type="submission" date="2016-11" db="EMBL/GenBank/DDBJ databases">
        <authorList>
            <person name="Jaros S."/>
            <person name="Januszkiewicz K."/>
            <person name="Wedrychowicz H."/>
        </authorList>
    </citation>
    <scope>NUCLEOTIDE SEQUENCE [LARGE SCALE GENOMIC DNA]</scope>
    <source>
        <strain evidence="3">DSM 19729</strain>
    </source>
</reference>
<evidence type="ECO:0008006" key="6">
    <source>
        <dbReference type="Google" id="ProtNLM"/>
    </source>
</evidence>
<dbReference type="InterPro" id="IPR011250">
    <property type="entry name" value="OMP/PagP_B-barrel"/>
</dbReference>
<evidence type="ECO:0000313" key="3">
    <source>
        <dbReference type="EMBL" id="SHG35236.1"/>
    </source>
</evidence>
<protein>
    <recommendedName>
        <fullName evidence="6">Outer membrane protein beta-barrel domain-containing protein</fullName>
    </recommendedName>
</protein>
<accession>A0A1M5J3S6</accession>
<evidence type="ECO:0000256" key="1">
    <source>
        <dbReference type="SAM" id="SignalP"/>
    </source>
</evidence>
<dbReference type="EMBL" id="FQWO01000001">
    <property type="protein sequence ID" value="SHG35236.1"/>
    <property type="molecule type" value="Genomic_DNA"/>
</dbReference>
<reference evidence="2 5" key="3">
    <citation type="submission" date="2018-03" db="EMBL/GenBank/DDBJ databases">
        <title>Genomic Encyclopedia of Archaeal and Bacterial Type Strains, Phase II (KMG-II): from individual species to whole genera.</title>
        <authorList>
            <person name="Goeker M."/>
        </authorList>
    </citation>
    <scope>NUCLEOTIDE SEQUENCE [LARGE SCALE GENOMIC DNA]</scope>
    <source>
        <strain evidence="2 5">DSM 17797</strain>
    </source>
</reference>
<name>A0A1M5J3S6_9FLAO</name>
<dbReference type="EMBL" id="PVUB01000001">
    <property type="protein sequence ID" value="PRZ28226.1"/>
    <property type="molecule type" value="Genomic_DNA"/>
</dbReference>
<sequence>MKKITLLTIALLVFGLANAQDKKMDSNSGQTSMGKWLIEANTGSWATGNTAFSLMAVDGANTAWSVGAEVGYFVMDDFAIKAGLGYSDDGYDYTPFNYKIGVKYYIVSQFPVGVDLTGTSGSGNNANWVGFQGGYAWFVSDNVSIEPAIRYNATLDKNKADNAFQGLIGFALHF</sequence>
<dbReference type="SUPFAM" id="SSF56925">
    <property type="entry name" value="OMPA-like"/>
    <property type="match status" value="1"/>
</dbReference>
<evidence type="ECO:0000313" key="5">
    <source>
        <dbReference type="Proteomes" id="UP000237771"/>
    </source>
</evidence>
<feature type="signal peptide" evidence="1">
    <location>
        <begin position="1"/>
        <end position="19"/>
    </location>
</feature>
<dbReference type="RefSeq" id="WP_072939344.1">
    <property type="nucleotide sequence ID" value="NZ_FQWO01000001.1"/>
</dbReference>
<proteinExistence type="predicted"/>
<dbReference type="AlphaFoldDB" id="A0A1M5J3S6"/>
<dbReference type="Proteomes" id="UP000184384">
    <property type="component" value="Unassembled WGS sequence"/>
</dbReference>
<feature type="chain" id="PRO_5012092990" description="Outer membrane protein beta-barrel domain-containing protein" evidence="1">
    <location>
        <begin position="20"/>
        <end position="174"/>
    </location>
</feature>
<dbReference type="STRING" id="280093.SAMN05443373_101518"/>
<keyword evidence="5" id="KW-1185">Reference proteome</keyword>
<gene>
    <name evidence="2" type="ORF">BC624_101518</name>
    <name evidence="3" type="ORF">SAMN05443373_101518</name>
</gene>
<reference evidence="4" key="2">
    <citation type="submission" date="2016-11" db="EMBL/GenBank/DDBJ databases">
        <authorList>
            <person name="Varghese N."/>
            <person name="Submissions S."/>
        </authorList>
    </citation>
    <scope>NUCLEOTIDE SEQUENCE [LARGE SCALE GENOMIC DNA]</scope>
    <source>
        <strain evidence="4">DSM 19729</strain>
    </source>
</reference>
<evidence type="ECO:0000313" key="4">
    <source>
        <dbReference type="Proteomes" id="UP000184384"/>
    </source>
</evidence>
<dbReference type="OrthoDB" id="945117at2"/>